<comment type="caution">
    <text evidence="4">The sequence shown here is derived from an EMBL/GenBank/DDBJ whole genome shotgun (WGS) entry which is preliminary data.</text>
</comment>
<evidence type="ECO:0000256" key="1">
    <source>
        <dbReference type="PROSITE-ProRule" id="PRU00285"/>
    </source>
</evidence>
<organism evidence="4 5">
    <name type="scientific">Eruca vesicaria subsp. sativa</name>
    <name type="common">Garden rocket</name>
    <name type="synonym">Eruca sativa</name>
    <dbReference type="NCBI Taxonomy" id="29727"/>
    <lineage>
        <taxon>Eukaryota</taxon>
        <taxon>Viridiplantae</taxon>
        <taxon>Streptophyta</taxon>
        <taxon>Embryophyta</taxon>
        <taxon>Tracheophyta</taxon>
        <taxon>Spermatophyta</taxon>
        <taxon>Magnoliopsida</taxon>
        <taxon>eudicotyledons</taxon>
        <taxon>Gunneridae</taxon>
        <taxon>Pentapetalae</taxon>
        <taxon>rosids</taxon>
        <taxon>malvids</taxon>
        <taxon>Brassicales</taxon>
        <taxon>Brassicaceae</taxon>
        <taxon>Brassiceae</taxon>
        <taxon>Eruca</taxon>
    </lineage>
</organism>
<dbReference type="InterPro" id="IPR044656">
    <property type="entry name" value="HSP14.7/HSP23.5/HSP23.6-like"/>
</dbReference>
<reference evidence="4 5" key="1">
    <citation type="submission" date="2022-03" db="EMBL/GenBank/DDBJ databases">
        <authorList>
            <person name="Macdonald S."/>
            <person name="Ahmed S."/>
            <person name="Newling K."/>
        </authorList>
    </citation>
    <scope>NUCLEOTIDE SEQUENCE [LARGE SCALE GENOMIC DNA]</scope>
</reference>
<evidence type="ECO:0000259" key="3">
    <source>
        <dbReference type="PROSITE" id="PS01031"/>
    </source>
</evidence>
<dbReference type="InterPro" id="IPR002068">
    <property type="entry name" value="A-crystallin/Hsp20_dom"/>
</dbReference>
<protein>
    <recommendedName>
        <fullName evidence="3">SHSP domain-containing protein</fullName>
    </recommendedName>
</protein>
<dbReference type="CDD" id="cd06464">
    <property type="entry name" value="ACD_sHsps-like"/>
    <property type="match status" value="1"/>
</dbReference>
<sequence length="143" mass="15785">MASTSCLALKRLLSSTLVPRFVPPAAAYRLFNTKSEDEIEVPMVVATGGRLGWNVKEKEDALLVSIDMPGLSREDVKLSLEHDALVIKGEEGQGRKFSSRIELPKEEYKAHEIKAKMKNGVLKVVVPKIIQPAPNNALHIQVD</sequence>
<dbReference type="PROSITE" id="PS01031">
    <property type="entry name" value="SHSP"/>
    <property type="match status" value="1"/>
</dbReference>
<dbReference type="PANTHER" id="PTHR46991">
    <property type="entry name" value="23.5 KDA HEAT SHOCK PROTEIN, MITOCHONDRIAL"/>
    <property type="match status" value="1"/>
</dbReference>
<dbReference type="SUPFAM" id="SSF49764">
    <property type="entry name" value="HSP20-like chaperones"/>
    <property type="match status" value="1"/>
</dbReference>
<dbReference type="Pfam" id="PF00011">
    <property type="entry name" value="HSP20"/>
    <property type="match status" value="1"/>
</dbReference>
<evidence type="ECO:0000256" key="2">
    <source>
        <dbReference type="RuleBase" id="RU003616"/>
    </source>
</evidence>
<evidence type="ECO:0000313" key="4">
    <source>
        <dbReference type="EMBL" id="CAH8330419.1"/>
    </source>
</evidence>
<evidence type="ECO:0000313" key="5">
    <source>
        <dbReference type="Proteomes" id="UP001642260"/>
    </source>
</evidence>
<accession>A0ABC8JK54</accession>
<feature type="domain" description="SHSP" evidence="3">
    <location>
        <begin position="44"/>
        <end position="143"/>
    </location>
</feature>
<dbReference type="EMBL" id="CAKOAT010114488">
    <property type="protein sequence ID" value="CAH8330419.1"/>
    <property type="molecule type" value="Genomic_DNA"/>
</dbReference>
<name>A0ABC8JK54_ERUVS</name>
<comment type="similarity">
    <text evidence="1 2">Belongs to the small heat shock protein (HSP20) family.</text>
</comment>
<proteinExistence type="inferred from homology"/>
<dbReference type="Gene3D" id="2.60.40.790">
    <property type="match status" value="1"/>
</dbReference>
<gene>
    <name evidence="4" type="ORF">ERUC_LOCUS12099</name>
</gene>
<keyword evidence="5" id="KW-1185">Reference proteome</keyword>
<dbReference type="InterPro" id="IPR008978">
    <property type="entry name" value="HSP20-like_chaperone"/>
</dbReference>
<dbReference type="AlphaFoldDB" id="A0ABC8JK54"/>
<dbReference type="Proteomes" id="UP001642260">
    <property type="component" value="Unassembled WGS sequence"/>
</dbReference>
<dbReference type="PANTHER" id="PTHR46991:SF33">
    <property type="entry name" value="23.5 KDA HEAT SHOCK PROTEIN, MITOCHONDRIAL"/>
    <property type="match status" value="1"/>
</dbReference>